<dbReference type="Gene3D" id="2.130.10.10">
    <property type="entry name" value="YVTN repeat-like/Quinoprotein amine dehydrogenase"/>
    <property type="match status" value="1"/>
</dbReference>
<keyword evidence="4 12" id="KW-0732">Signal</keyword>
<evidence type="ECO:0000256" key="2">
    <source>
        <dbReference type="ARBA" id="ARBA00010297"/>
    </source>
</evidence>
<dbReference type="PANTHER" id="PTHR22625">
    <property type="entry name" value="PLEXIN"/>
    <property type="match status" value="1"/>
</dbReference>
<proteinExistence type="inferred from homology"/>
<evidence type="ECO:0000259" key="13">
    <source>
        <dbReference type="PROSITE" id="PS51004"/>
    </source>
</evidence>
<evidence type="ECO:0000256" key="9">
    <source>
        <dbReference type="ARBA" id="ARBA00023180"/>
    </source>
</evidence>
<dbReference type="InterPro" id="IPR014756">
    <property type="entry name" value="Ig_E-set"/>
</dbReference>
<dbReference type="Pfam" id="PF01403">
    <property type="entry name" value="Sema"/>
    <property type="match status" value="1"/>
</dbReference>
<keyword evidence="7 11" id="KW-0472">Membrane</keyword>
<dbReference type="GO" id="GO:0002116">
    <property type="term" value="C:semaphorin receptor complex"/>
    <property type="evidence" value="ECO:0007669"/>
    <property type="project" value="TreeGrafter"/>
</dbReference>
<evidence type="ECO:0000256" key="3">
    <source>
        <dbReference type="ARBA" id="ARBA00022692"/>
    </source>
</evidence>
<dbReference type="PROSITE" id="PS51004">
    <property type="entry name" value="SEMA"/>
    <property type="match status" value="1"/>
</dbReference>
<evidence type="ECO:0000256" key="11">
    <source>
        <dbReference type="SAM" id="Phobius"/>
    </source>
</evidence>
<evidence type="ECO:0000256" key="5">
    <source>
        <dbReference type="ARBA" id="ARBA00022737"/>
    </source>
</evidence>
<sequence>MFTVPKEIDSVNIRQMLKLHSVLLDICILSLLSSNVQAVKSQNYNTFQIPNSNSVFQNQFLDTSDGSLYIGGLNYIYKLNSDLHLIQSEQTGPVDDSPQCRPPRFSCKEPKTTTVNYNKVILVHQNSLITCGSIYQGTCSTRDPGSLGVTYNDSIREVVPNTPSGLAVAFIANGATERVLYVASSYGDWLRDVPTVSTRLISRSLPDDQLFKVTSEDADIPISQTVQDGSPANQPFNISYIYGFTSGQFSYFAASQPRDYSTISRYTSKLVRLCHGDPEFNSYIELPLVCGEMTKDEGENDDDYNLIQSAHLASLSLDGDEELKDVLVASFSKSDSLSSPTPSSESAICIYSVDDINQAFYDRRLDCAQKGTYTTKISWVGTTACSDNEFLFDRINQSSPADYCHKSVAQSPLGGDNRAIIISARPVYESNNYITAAAAVQHFETPIIFTGGDGGNFKRKCYRHYSCIIRIIPKMQLAFSWIQIAHVRFRFWLNILHVVIVNINLRLNGSSAEVYESLDLHETPVIRNGLLISEDREFIFITSGDQITKVPVEECHKFTTCEECHMAEDPYCGWCSLQTECTRRIDSQCQGSQNGTSLRWLSSEDDCLEITGVTPKFAPSRTTTNLTVVVSNLPPISSGSLTCTFLEGATLHRSQPVIIMADISTFTCNSPVNLTVRNTATFRNQYPWTGFSWAHPELQRYDRKRIRARFQSIYIIYNKSCPLIRTTEEVLIPAGQSQELQFQGLNLPNNTLQFSCQIQYPGLQRHIIPASIVDDQIRCETNLVSSHTTIHQQLNLSVGQWLFSGETFHRHGRQPDRMAVTILKGESKPTCGMCLIVDQRYGCSWCPPLNDCLSPMDANTCPTNELLQQGETCPNPTITNFFPTSGHVSGGTRIAIHGYNLGFVPSDITTVSAAGILCTDSEYNSPQLAYCTTRSILQILSGKVVVQFSNNQLFPALSEQTFSYVRPTVLSVYPTRGPRSGGTRLVITGTKLDSGLTRTVMMSTAPCVPSDGYSCKIEENNSDEIICRTGSASVTDNLLLSVNFDLGCEYNGDTFAYLGDPIVDSFDRLSSIASGGLDLPILGESFDIIQTARLEVRIGSDTVSGDCSNCSDSTMKLICKSPNISVAQTDYPLLLPTSNFSLYMDGVTRYINFGMFFPGSLKTAFKFVEDPVYYLLPSAENIIKVPNEFQGQYNITIQGDNLTLASNSEDVSVIIGGKACIVSNLFINYLICQPPKLSEGVHQVQVQHGNLNFVVGPVEYLGPDQTLALLILMCSCVLMVVLFCFCLLVLYRRSLSVRHSYHYKNSRQISRNTGMDDDM</sequence>
<dbReference type="EMBL" id="MRZV01001106">
    <property type="protein sequence ID" value="PIK40581.1"/>
    <property type="molecule type" value="Genomic_DNA"/>
</dbReference>
<dbReference type="SUPFAM" id="SSF101912">
    <property type="entry name" value="Sema domain"/>
    <property type="match status" value="1"/>
</dbReference>
<dbReference type="InterPro" id="IPR036352">
    <property type="entry name" value="Semap_dom_sf"/>
</dbReference>
<dbReference type="InterPro" id="IPR015943">
    <property type="entry name" value="WD40/YVTN_repeat-like_dom_sf"/>
</dbReference>
<dbReference type="InterPro" id="IPR002909">
    <property type="entry name" value="IPT_dom"/>
</dbReference>
<dbReference type="SMART" id="SM00429">
    <property type="entry name" value="IPT"/>
    <property type="match status" value="3"/>
</dbReference>
<evidence type="ECO:0000256" key="1">
    <source>
        <dbReference type="ARBA" id="ARBA00004167"/>
    </source>
</evidence>
<dbReference type="GO" id="GO:0017154">
    <property type="term" value="F:semaphorin receptor activity"/>
    <property type="evidence" value="ECO:0007669"/>
    <property type="project" value="InterPro"/>
</dbReference>
<gene>
    <name evidence="14" type="ORF">BSL78_22566</name>
</gene>
<dbReference type="PANTHER" id="PTHR22625:SF70">
    <property type="entry name" value="PLEXIN A, ISOFORM A"/>
    <property type="match status" value="1"/>
</dbReference>
<dbReference type="SMART" id="SM00423">
    <property type="entry name" value="PSI"/>
    <property type="match status" value="2"/>
</dbReference>
<evidence type="ECO:0000256" key="4">
    <source>
        <dbReference type="ARBA" id="ARBA00022729"/>
    </source>
</evidence>
<comment type="subcellular location">
    <subcellularLocation>
        <location evidence="1">Membrane</location>
        <topology evidence="1">Single-pass membrane protein</topology>
    </subcellularLocation>
</comment>
<evidence type="ECO:0000256" key="6">
    <source>
        <dbReference type="ARBA" id="ARBA00022989"/>
    </source>
</evidence>
<evidence type="ECO:0000313" key="14">
    <source>
        <dbReference type="EMBL" id="PIK40581.1"/>
    </source>
</evidence>
<feature type="chain" id="PRO_5013748541" evidence="12">
    <location>
        <begin position="39"/>
        <end position="1319"/>
    </location>
</feature>
<evidence type="ECO:0000256" key="7">
    <source>
        <dbReference type="ARBA" id="ARBA00023136"/>
    </source>
</evidence>
<keyword evidence="8" id="KW-1015">Disulfide bond</keyword>
<feature type="transmembrane region" description="Helical" evidence="11">
    <location>
        <begin position="1267"/>
        <end position="1291"/>
    </location>
</feature>
<feature type="domain" description="Sema" evidence="13">
    <location>
        <begin position="28"/>
        <end position="552"/>
    </location>
</feature>
<comment type="similarity">
    <text evidence="2">Belongs to the plexin family.</text>
</comment>
<dbReference type="CDD" id="cd11236">
    <property type="entry name" value="Sema_plexin_like"/>
    <property type="match status" value="1"/>
</dbReference>
<dbReference type="Gene3D" id="2.60.40.10">
    <property type="entry name" value="Immunoglobulins"/>
    <property type="match status" value="4"/>
</dbReference>
<dbReference type="InterPro" id="IPR013783">
    <property type="entry name" value="Ig-like_fold"/>
</dbReference>
<dbReference type="InterPro" id="IPR016201">
    <property type="entry name" value="PSI"/>
</dbReference>
<dbReference type="Pfam" id="PF01437">
    <property type="entry name" value="PSI"/>
    <property type="match status" value="1"/>
</dbReference>
<dbReference type="STRING" id="307972.A0A2G8JXS3"/>
<evidence type="ECO:0000256" key="12">
    <source>
        <dbReference type="SAM" id="SignalP"/>
    </source>
</evidence>
<protein>
    <submittedName>
        <fullName evidence="14">Putative plexin-A2</fullName>
    </submittedName>
</protein>
<dbReference type="CDD" id="cd00603">
    <property type="entry name" value="IPT_PCSR"/>
    <property type="match status" value="2"/>
</dbReference>
<comment type="caution">
    <text evidence="10">Lacks conserved residue(s) required for the propagation of feature annotation.</text>
</comment>
<keyword evidence="9" id="KW-0325">Glycoprotein</keyword>
<organism evidence="14 15">
    <name type="scientific">Stichopus japonicus</name>
    <name type="common">Sea cucumber</name>
    <dbReference type="NCBI Taxonomy" id="307972"/>
    <lineage>
        <taxon>Eukaryota</taxon>
        <taxon>Metazoa</taxon>
        <taxon>Echinodermata</taxon>
        <taxon>Eleutherozoa</taxon>
        <taxon>Echinozoa</taxon>
        <taxon>Holothuroidea</taxon>
        <taxon>Aspidochirotacea</taxon>
        <taxon>Aspidochirotida</taxon>
        <taxon>Stichopodidae</taxon>
        <taxon>Apostichopus</taxon>
    </lineage>
</organism>
<dbReference type="GO" id="GO:0005886">
    <property type="term" value="C:plasma membrane"/>
    <property type="evidence" value="ECO:0007669"/>
    <property type="project" value="TreeGrafter"/>
</dbReference>
<evidence type="ECO:0000256" key="10">
    <source>
        <dbReference type="PROSITE-ProRule" id="PRU00352"/>
    </source>
</evidence>
<dbReference type="SUPFAM" id="SSF103575">
    <property type="entry name" value="Plexin repeat"/>
    <property type="match status" value="1"/>
</dbReference>
<dbReference type="Pfam" id="PF01833">
    <property type="entry name" value="TIG"/>
    <property type="match status" value="3"/>
</dbReference>
<name>A0A2G8JXS3_STIJA</name>
<evidence type="ECO:0000313" key="15">
    <source>
        <dbReference type="Proteomes" id="UP000230750"/>
    </source>
</evidence>
<feature type="signal peptide" evidence="12">
    <location>
        <begin position="1"/>
        <end position="38"/>
    </location>
</feature>
<reference evidence="14 15" key="1">
    <citation type="journal article" date="2017" name="PLoS Biol.">
        <title>The sea cucumber genome provides insights into morphological evolution and visceral regeneration.</title>
        <authorList>
            <person name="Zhang X."/>
            <person name="Sun L."/>
            <person name="Yuan J."/>
            <person name="Sun Y."/>
            <person name="Gao Y."/>
            <person name="Zhang L."/>
            <person name="Li S."/>
            <person name="Dai H."/>
            <person name="Hamel J.F."/>
            <person name="Liu C."/>
            <person name="Yu Y."/>
            <person name="Liu S."/>
            <person name="Lin W."/>
            <person name="Guo K."/>
            <person name="Jin S."/>
            <person name="Xu P."/>
            <person name="Storey K.B."/>
            <person name="Huan P."/>
            <person name="Zhang T."/>
            <person name="Zhou Y."/>
            <person name="Zhang J."/>
            <person name="Lin C."/>
            <person name="Li X."/>
            <person name="Xing L."/>
            <person name="Huo D."/>
            <person name="Sun M."/>
            <person name="Wang L."/>
            <person name="Mercier A."/>
            <person name="Li F."/>
            <person name="Yang H."/>
            <person name="Xiang J."/>
        </authorList>
    </citation>
    <scope>NUCLEOTIDE SEQUENCE [LARGE SCALE GENOMIC DNA]</scope>
    <source>
        <strain evidence="14">Shaxun</strain>
        <tissue evidence="14">Muscle</tissue>
    </source>
</reference>
<comment type="caution">
    <text evidence="14">The sequence shown here is derived from an EMBL/GenBank/DDBJ whole genome shotgun (WGS) entry which is preliminary data.</text>
</comment>
<keyword evidence="3 11" id="KW-0812">Transmembrane</keyword>
<keyword evidence="15" id="KW-1185">Reference proteome</keyword>
<dbReference type="Proteomes" id="UP000230750">
    <property type="component" value="Unassembled WGS sequence"/>
</dbReference>
<dbReference type="InterPro" id="IPR031148">
    <property type="entry name" value="Plexin"/>
</dbReference>
<dbReference type="GO" id="GO:0030334">
    <property type="term" value="P:regulation of cell migration"/>
    <property type="evidence" value="ECO:0007669"/>
    <property type="project" value="TreeGrafter"/>
</dbReference>
<keyword evidence="6 11" id="KW-1133">Transmembrane helix</keyword>
<dbReference type="InterPro" id="IPR002165">
    <property type="entry name" value="Plexin_repeat"/>
</dbReference>
<evidence type="ECO:0000256" key="8">
    <source>
        <dbReference type="ARBA" id="ARBA00023157"/>
    </source>
</evidence>
<accession>A0A2G8JXS3</accession>
<keyword evidence="5" id="KW-0677">Repeat</keyword>
<dbReference type="SMART" id="SM00630">
    <property type="entry name" value="Sema"/>
    <property type="match status" value="1"/>
</dbReference>
<dbReference type="SUPFAM" id="SSF81296">
    <property type="entry name" value="E set domains"/>
    <property type="match status" value="3"/>
</dbReference>
<dbReference type="InterPro" id="IPR001627">
    <property type="entry name" value="Semap_dom"/>
</dbReference>
<dbReference type="OrthoDB" id="26242at2759"/>